<dbReference type="Pfam" id="PF07568">
    <property type="entry name" value="HisKA_2"/>
    <property type="match status" value="1"/>
</dbReference>
<dbReference type="InterPro" id="IPR003018">
    <property type="entry name" value="GAF"/>
</dbReference>
<dbReference type="AlphaFoldDB" id="A0A6L5Z819"/>
<dbReference type="SUPFAM" id="SSF55781">
    <property type="entry name" value="GAF domain-like"/>
    <property type="match status" value="1"/>
</dbReference>
<dbReference type="SUPFAM" id="SSF55874">
    <property type="entry name" value="ATPase domain of HSP90 chaperone/DNA topoisomerase II/histidine kinase"/>
    <property type="match status" value="1"/>
</dbReference>
<comment type="caution">
    <text evidence="3">The sequence shown here is derived from an EMBL/GenBank/DDBJ whole genome shotgun (WGS) entry which is preliminary data.</text>
</comment>
<gene>
    <name evidence="3" type="ORF">GE300_22690</name>
</gene>
<feature type="domain" description="GAF" evidence="1">
    <location>
        <begin position="25"/>
        <end position="167"/>
    </location>
</feature>
<proteinExistence type="predicted"/>
<sequence>MEALPHPRQQERLKTLHAYNVLDTERERDFDQIVELAARICGTPISVINLIDERRQWFKAETGLGVRETPLETSLCAHAILQDEFVEIPDTLKDPRMATNPMCLDEPGLRFYAGALLVAENGLPLGTLCVLDHTPRTLNDLQRDTLRVLARQVMNQLDLRRALRLQTMLRKEVDHRVKNSLMTVAALTRMQARAATGDDTRRALAAVHGRIETVAALHQELSKSESGDRISLGRYLRGVVSLIDGHRPAHVVVDVACGEDIDVSSARASNIGAIVNEFVTNSFKHAFPGGREGTVIVTCGSDSDGFLELTCRDDGVGFARPADDDGDGDASLGLKIIRASAASLGGAVEVAELDRGYGIRLRFPAKGGDADAAAEAISA</sequence>
<dbReference type="Proteomes" id="UP000474957">
    <property type="component" value="Unassembled WGS sequence"/>
</dbReference>
<dbReference type="Gene3D" id="3.30.565.10">
    <property type="entry name" value="Histidine kinase-like ATPase, C-terminal domain"/>
    <property type="match status" value="1"/>
</dbReference>
<accession>A0A6L5Z819</accession>
<dbReference type="PANTHER" id="PTHR43102">
    <property type="entry name" value="SLR1143 PROTEIN"/>
    <property type="match status" value="1"/>
</dbReference>
<dbReference type="Pfam" id="PF02518">
    <property type="entry name" value="HATPase_c"/>
    <property type="match status" value="1"/>
</dbReference>
<organism evidence="3 4">
    <name type="scientific">Halovulum marinum</name>
    <dbReference type="NCBI Taxonomy" id="2662447"/>
    <lineage>
        <taxon>Bacteria</taxon>
        <taxon>Pseudomonadati</taxon>
        <taxon>Pseudomonadota</taxon>
        <taxon>Alphaproteobacteria</taxon>
        <taxon>Rhodobacterales</taxon>
        <taxon>Paracoccaceae</taxon>
        <taxon>Halovulum</taxon>
    </lineage>
</organism>
<reference evidence="3 4" key="1">
    <citation type="submission" date="2019-10" db="EMBL/GenBank/DDBJ databases">
        <title>Cognatihalovulum marinum gen. nov. sp. nov., a new member of the family Rhodobacteraceae isolated from deep seawater of the Northwest Indian Ocean.</title>
        <authorList>
            <person name="Ruan C."/>
            <person name="Wang J."/>
            <person name="Zheng X."/>
            <person name="Song L."/>
            <person name="Zhu Y."/>
            <person name="Huang Y."/>
            <person name="Lu Z."/>
            <person name="Du W."/>
            <person name="Huang L."/>
            <person name="Dai X."/>
        </authorList>
    </citation>
    <scope>NUCLEOTIDE SEQUENCE [LARGE SCALE GENOMIC DNA]</scope>
    <source>
        <strain evidence="3 4">2CG4</strain>
    </source>
</reference>
<dbReference type="Pfam" id="PF01590">
    <property type="entry name" value="GAF"/>
    <property type="match status" value="1"/>
</dbReference>
<dbReference type="InterPro" id="IPR011495">
    <property type="entry name" value="Sig_transdc_His_kin_sub2_dim/P"/>
</dbReference>
<dbReference type="SMART" id="SM00387">
    <property type="entry name" value="HATPase_c"/>
    <property type="match status" value="1"/>
</dbReference>
<evidence type="ECO:0000313" key="4">
    <source>
        <dbReference type="Proteomes" id="UP000474957"/>
    </source>
</evidence>
<name>A0A6L5Z819_9RHOB</name>
<dbReference type="InterPro" id="IPR003594">
    <property type="entry name" value="HATPase_dom"/>
</dbReference>
<evidence type="ECO:0000259" key="1">
    <source>
        <dbReference type="SMART" id="SM00065"/>
    </source>
</evidence>
<evidence type="ECO:0000259" key="2">
    <source>
        <dbReference type="SMART" id="SM00387"/>
    </source>
</evidence>
<dbReference type="RefSeq" id="WP_154449837.1">
    <property type="nucleotide sequence ID" value="NZ_WIND01000074.1"/>
</dbReference>
<dbReference type="InterPro" id="IPR029016">
    <property type="entry name" value="GAF-like_dom_sf"/>
</dbReference>
<dbReference type="InterPro" id="IPR036890">
    <property type="entry name" value="HATPase_C_sf"/>
</dbReference>
<evidence type="ECO:0000313" key="3">
    <source>
        <dbReference type="EMBL" id="MSU92340.1"/>
    </source>
</evidence>
<dbReference type="Gene3D" id="3.30.450.40">
    <property type="match status" value="1"/>
</dbReference>
<keyword evidence="4" id="KW-1185">Reference proteome</keyword>
<dbReference type="SMART" id="SM00065">
    <property type="entry name" value="GAF"/>
    <property type="match status" value="1"/>
</dbReference>
<feature type="domain" description="Histidine kinase/HSP90-like ATPase" evidence="2">
    <location>
        <begin position="266"/>
        <end position="367"/>
    </location>
</feature>
<dbReference type="EMBL" id="WIND01000074">
    <property type="protein sequence ID" value="MSU92340.1"/>
    <property type="molecule type" value="Genomic_DNA"/>
</dbReference>
<protein>
    <submittedName>
        <fullName evidence="3">GAF domain-containing protein</fullName>
    </submittedName>
</protein>
<dbReference type="PANTHER" id="PTHR43102:SF2">
    <property type="entry name" value="GAF DOMAIN-CONTAINING PROTEIN"/>
    <property type="match status" value="1"/>
</dbReference>